<comment type="caution">
    <text evidence="2">The sequence shown here is derived from an EMBL/GenBank/DDBJ whole genome shotgun (WGS) entry which is preliminary data.</text>
</comment>
<dbReference type="EMBL" id="BPQO01000011">
    <property type="protein sequence ID" value="GJD89300.1"/>
    <property type="molecule type" value="Genomic_DNA"/>
</dbReference>
<sequence>MGFDTIDTFPEPTDLAKFFPEPEELPVPPPTLTDAERKRIERQARRDAGLPDPRTVDLAIVTALAAALESADVAGRLREQGHARGLTLDLEPVLREALAGIRRARVEGQPVRKREAAIALQQRLRLRLR</sequence>
<keyword evidence="3" id="KW-1185">Reference proteome</keyword>
<name>A0AAV4ZLG0_9HYPH</name>
<dbReference type="RefSeq" id="WP_238230159.1">
    <property type="nucleotide sequence ID" value="NZ_BPQO01000011.1"/>
</dbReference>
<proteinExistence type="predicted"/>
<organism evidence="2 3">
    <name type="scientific">Methylobacterium hispanicum</name>
    <dbReference type="NCBI Taxonomy" id="270350"/>
    <lineage>
        <taxon>Bacteria</taxon>
        <taxon>Pseudomonadati</taxon>
        <taxon>Pseudomonadota</taxon>
        <taxon>Alphaproteobacteria</taxon>
        <taxon>Hyphomicrobiales</taxon>
        <taxon>Methylobacteriaceae</taxon>
        <taxon>Methylobacterium</taxon>
    </lineage>
</organism>
<evidence type="ECO:0000313" key="3">
    <source>
        <dbReference type="Proteomes" id="UP001055247"/>
    </source>
</evidence>
<reference evidence="2" key="1">
    <citation type="journal article" date="2016" name="Front. Microbiol.">
        <title>Genome Sequence of the Piezophilic, Mesophilic Sulfate-Reducing Bacterium Desulfovibrio indicus J2T.</title>
        <authorList>
            <person name="Cao J."/>
            <person name="Maignien L."/>
            <person name="Shao Z."/>
            <person name="Alain K."/>
            <person name="Jebbar M."/>
        </authorList>
    </citation>
    <scope>NUCLEOTIDE SEQUENCE</scope>
    <source>
        <strain evidence="2">DSM 16372</strain>
    </source>
</reference>
<gene>
    <name evidence="2" type="ORF">BHAOGJBA_2826</name>
</gene>
<dbReference type="Proteomes" id="UP001055247">
    <property type="component" value="Unassembled WGS sequence"/>
</dbReference>
<reference evidence="2" key="2">
    <citation type="submission" date="2021-08" db="EMBL/GenBank/DDBJ databases">
        <authorList>
            <person name="Tani A."/>
            <person name="Ola A."/>
            <person name="Ogura Y."/>
            <person name="Katsura K."/>
            <person name="Hayashi T."/>
        </authorList>
    </citation>
    <scope>NUCLEOTIDE SEQUENCE</scope>
    <source>
        <strain evidence="2">DSM 16372</strain>
    </source>
</reference>
<feature type="region of interest" description="Disordered" evidence="1">
    <location>
        <begin position="1"/>
        <end position="33"/>
    </location>
</feature>
<dbReference type="AlphaFoldDB" id="A0AAV4ZLG0"/>
<evidence type="ECO:0000256" key="1">
    <source>
        <dbReference type="SAM" id="MobiDB-lite"/>
    </source>
</evidence>
<accession>A0AAV4ZLG0</accession>
<protein>
    <submittedName>
        <fullName evidence="2">Uncharacterized protein</fullName>
    </submittedName>
</protein>
<evidence type="ECO:0000313" key="2">
    <source>
        <dbReference type="EMBL" id="GJD89300.1"/>
    </source>
</evidence>